<dbReference type="EMBL" id="CP003488">
    <property type="protein sequence ID" value="AFH92161.1"/>
    <property type="molecule type" value="Genomic_DNA"/>
</dbReference>
<keyword evidence="5 6" id="KW-0472">Membrane</keyword>
<dbReference type="Pfam" id="PF13998">
    <property type="entry name" value="MgrB"/>
    <property type="match status" value="1"/>
</dbReference>
<protein>
    <recommendedName>
        <fullName evidence="9">PhoP regulon feedback inhibition membrane protein MgrB</fullName>
    </recommendedName>
</protein>
<evidence type="ECO:0000313" key="7">
    <source>
        <dbReference type="EMBL" id="AFH92161.1"/>
    </source>
</evidence>
<dbReference type="HOGENOM" id="CLU_208030_0_0_6"/>
<dbReference type="OrthoDB" id="6574460at2"/>
<organism evidence="7 8">
    <name type="scientific">Providencia stuartii (strain MRSN 2154)</name>
    <dbReference type="NCBI Taxonomy" id="1157951"/>
    <lineage>
        <taxon>Bacteria</taxon>
        <taxon>Pseudomonadati</taxon>
        <taxon>Pseudomonadota</taxon>
        <taxon>Gammaproteobacteria</taxon>
        <taxon>Enterobacterales</taxon>
        <taxon>Morganellaceae</taxon>
        <taxon>Providencia</taxon>
    </lineage>
</organism>
<evidence type="ECO:0000313" key="8">
    <source>
        <dbReference type="Proteomes" id="UP000005012"/>
    </source>
</evidence>
<keyword evidence="2" id="KW-0997">Cell inner membrane</keyword>
<accession>A0A140NH03</accession>
<evidence type="ECO:0000256" key="1">
    <source>
        <dbReference type="ARBA" id="ARBA00022475"/>
    </source>
</evidence>
<proteinExistence type="predicted"/>
<evidence type="ECO:0000256" key="4">
    <source>
        <dbReference type="ARBA" id="ARBA00022989"/>
    </source>
</evidence>
<evidence type="ECO:0000256" key="6">
    <source>
        <dbReference type="SAM" id="Phobius"/>
    </source>
</evidence>
<keyword evidence="1" id="KW-1003">Cell membrane</keyword>
<reference evidence="8" key="2">
    <citation type="submission" date="2012-04" db="EMBL/GenBank/DDBJ databases">
        <title>Complete genome sequence of Providencia stuartii clinical isolate MRSN 2154.</title>
        <authorList>
            <person name="Clifford R.J."/>
            <person name="Hang J."/>
            <person name="Riley M.C."/>
            <person name="Onmus-Leone F."/>
            <person name="Kuschner R.A."/>
            <person name="Lesho E.P."/>
            <person name="Waterman P.E."/>
        </authorList>
    </citation>
    <scope>NUCLEOTIDE SEQUENCE [LARGE SCALE GENOMIC DNA]</scope>
    <source>
        <strain evidence="8">MRSN 2154</strain>
    </source>
</reference>
<gene>
    <name evidence="7" type="ordered locus">S70_01320</name>
</gene>
<feature type="transmembrane region" description="Helical" evidence="6">
    <location>
        <begin position="5"/>
        <end position="22"/>
    </location>
</feature>
<evidence type="ECO:0000256" key="3">
    <source>
        <dbReference type="ARBA" id="ARBA00022692"/>
    </source>
</evidence>
<name>A0A140NH03_PROSM</name>
<evidence type="ECO:0000256" key="5">
    <source>
        <dbReference type="ARBA" id="ARBA00023136"/>
    </source>
</evidence>
<keyword evidence="3 6" id="KW-0812">Transmembrane</keyword>
<reference evidence="7 8" key="1">
    <citation type="journal article" date="2012" name="J. Bacteriol.">
        <title>Complete Genome Sequence of Providencia stuartii Clinical Isolate MRSN 2154.</title>
        <authorList>
            <person name="Clifford R.J."/>
            <person name="Hang J."/>
            <person name="Riley M.C."/>
            <person name="Onmus-Leone F."/>
            <person name="Kuschner R.A."/>
            <person name="Lesho E.P."/>
            <person name="Waterman P.E."/>
        </authorList>
    </citation>
    <scope>NUCLEOTIDE SEQUENCE [LARGE SCALE GENOMIC DNA]</scope>
    <source>
        <strain evidence="7 8">MRSN 2154</strain>
    </source>
</reference>
<dbReference type="InterPro" id="IPR020907">
    <property type="entry name" value="MgrB"/>
</dbReference>
<dbReference type="Proteomes" id="UP000005012">
    <property type="component" value="Chromosome"/>
</dbReference>
<keyword evidence="4 6" id="KW-1133">Transmembrane helix</keyword>
<evidence type="ECO:0000256" key="2">
    <source>
        <dbReference type="ARBA" id="ARBA00022519"/>
    </source>
</evidence>
<dbReference type="AlphaFoldDB" id="A0A140NH03"/>
<sequence>MKYKLIIGVCIVITCIFLYLLAMDSLCDQGGENFIFGICQITDLLPF</sequence>
<dbReference type="KEGG" id="psi:S70_01320"/>
<evidence type="ECO:0008006" key="9">
    <source>
        <dbReference type="Google" id="ProtNLM"/>
    </source>
</evidence>